<accession>A0A0D6EMB5</accession>
<dbReference type="PROSITE" id="PS00733">
    <property type="entry name" value="RIBOSOMAL_S26E"/>
    <property type="match status" value="1"/>
</dbReference>
<keyword evidence="2 4" id="KW-0689">Ribosomal protein</keyword>
<organism evidence="6 7">
    <name type="scientific">Sporidiobolus salmonicolor</name>
    <name type="common">Yeast-like fungus</name>
    <name type="synonym">Sporobolomyces salmonicolor</name>
    <dbReference type="NCBI Taxonomy" id="5005"/>
    <lineage>
        <taxon>Eukaryota</taxon>
        <taxon>Fungi</taxon>
        <taxon>Dikarya</taxon>
        <taxon>Basidiomycota</taxon>
        <taxon>Pucciniomycotina</taxon>
        <taxon>Microbotryomycetes</taxon>
        <taxon>Sporidiobolales</taxon>
        <taxon>Sporidiobolaceae</taxon>
        <taxon>Sporobolomyces</taxon>
    </lineage>
</organism>
<dbReference type="FunFam" id="3.30.1740.20:FF:000001">
    <property type="entry name" value="40S ribosomal protein S26"/>
    <property type="match status" value="1"/>
</dbReference>
<proteinExistence type="inferred from homology"/>
<dbReference type="GO" id="GO:0003729">
    <property type="term" value="F:mRNA binding"/>
    <property type="evidence" value="ECO:0007669"/>
    <property type="project" value="TreeGrafter"/>
</dbReference>
<dbReference type="GO" id="GO:0003735">
    <property type="term" value="F:structural constituent of ribosome"/>
    <property type="evidence" value="ECO:0007669"/>
    <property type="project" value="InterPro"/>
</dbReference>
<dbReference type="OrthoDB" id="10262653at2759"/>
<dbReference type="Pfam" id="PF01283">
    <property type="entry name" value="Ribosomal_S26e"/>
    <property type="match status" value="1"/>
</dbReference>
<dbReference type="Gene3D" id="3.30.1740.20">
    <property type="entry name" value="Ribosomal protein S26e"/>
    <property type="match status" value="1"/>
</dbReference>
<dbReference type="InterPro" id="IPR038551">
    <property type="entry name" value="Ribosomal_eS26_sf"/>
</dbReference>
<feature type="non-terminal residue" evidence="6">
    <location>
        <position position="1"/>
    </location>
</feature>
<gene>
    <name evidence="6" type="primary">SPOSA6832_02409</name>
</gene>
<feature type="region of interest" description="Disordered" evidence="5">
    <location>
        <begin position="1"/>
        <end position="25"/>
    </location>
</feature>
<feature type="compositionally biased region" description="Polar residues" evidence="5">
    <location>
        <begin position="1"/>
        <end position="11"/>
    </location>
</feature>
<keyword evidence="3 4" id="KW-0687">Ribonucleoprotein</keyword>
<evidence type="ECO:0000256" key="4">
    <source>
        <dbReference type="RuleBase" id="RU363128"/>
    </source>
</evidence>
<dbReference type="EMBL" id="CENE01000008">
    <property type="protein sequence ID" value="CEQ40760.1"/>
    <property type="molecule type" value="Genomic_DNA"/>
</dbReference>
<dbReference type="PANTHER" id="PTHR12538">
    <property type="entry name" value="40S RIBOSOMAL PROTEIN S26"/>
    <property type="match status" value="1"/>
</dbReference>
<dbReference type="InterPro" id="IPR047864">
    <property type="entry name" value="Ribosomal_eS26_CS"/>
</dbReference>
<reference evidence="7" key="1">
    <citation type="submission" date="2015-02" db="EMBL/GenBank/DDBJ databases">
        <authorList>
            <person name="Gon?alves P."/>
        </authorList>
    </citation>
    <scope>NUCLEOTIDE SEQUENCE [LARGE SCALE GENOMIC DNA]</scope>
</reference>
<protein>
    <recommendedName>
        <fullName evidence="4">40S ribosomal protein S26</fullName>
    </recommendedName>
</protein>
<dbReference type="Proteomes" id="UP000243876">
    <property type="component" value="Unassembled WGS sequence"/>
</dbReference>
<sequence>LERNDSGSLPSKSDLDPRLVADPPPRFFRSAVTKKRRNGGRNKNGRGHVASIRCSNCSRMCPKDKAVRRFTVRNMVETAAIRDLSDASVYPEYVLPKLYLKIHYCISCAIHAHVVRVRSRVGRRNRAPPPRVRFNKDGKKITPTAVAAVAGATGARA</sequence>
<name>A0A0D6EMB5_SPOSA</name>
<dbReference type="GO" id="GO:0022627">
    <property type="term" value="C:cytosolic small ribosomal subunit"/>
    <property type="evidence" value="ECO:0007669"/>
    <property type="project" value="TreeGrafter"/>
</dbReference>
<dbReference type="InterPro" id="IPR000892">
    <property type="entry name" value="Ribosomal_eS26"/>
</dbReference>
<evidence type="ECO:0000256" key="3">
    <source>
        <dbReference type="ARBA" id="ARBA00023274"/>
    </source>
</evidence>
<evidence type="ECO:0000256" key="1">
    <source>
        <dbReference type="ARBA" id="ARBA00008596"/>
    </source>
</evidence>
<dbReference type="GO" id="GO:0006412">
    <property type="term" value="P:translation"/>
    <property type="evidence" value="ECO:0007669"/>
    <property type="project" value="InterPro"/>
</dbReference>
<evidence type="ECO:0000313" key="6">
    <source>
        <dbReference type="EMBL" id="CEQ40760.1"/>
    </source>
</evidence>
<comment type="similarity">
    <text evidence="1 4">Belongs to the eukaryotic ribosomal protein eS26 family.</text>
</comment>
<keyword evidence="7" id="KW-1185">Reference proteome</keyword>
<dbReference type="AlphaFoldDB" id="A0A0D6EMB5"/>
<dbReference type="PANTHER" id="PTHR12538:SF0">
    <property type="entry name" value="40S RIBOSOMAL PROTEIN S26"/>
    <property type="match status" value="1"/>
</dbReference>
<evidence type="ECO:0000256" key="5">
    <source>
        <dbReference type="SAM" id="MobiDB-lite"/>
    </source>
</evidence>
<evidence type="ECO:0000313" key="7">
    <source>
        <dbReference type="Proteomes" id="UP000243876"/>
    </source>
</evidence>
<evidence type="ECO:0000256" key="2">
    <source>
        <dbReference type="ARBA" id="ARBA00022980"/>
    </source>
</evidence>